<evidence type="ECO:0000313" key="1">
    <source>
        <dbReference type="EMBL" id="KAK1307622.1"/>
    </source>
</evidence>
<proteinExistence type="predicted"/>
<dbReference type="EMBL" id="JAUJYO010000009">
    <property type="protein sequence ID" value="KAK1307622.1"/>
    <property type="molecule type" value="Genomic_DNA"/>
</dbReference>
<dbReference type="Gene3D" id="3.30.160.360">
    <property type="match status" value="1"/>
</dbReference>
<keyword evidence="2" id="KW-1185">Reference proteome</keyword>
<organism evidence="1 2">
    <name type="scientific">Acorus calamus</name>
    <name type="common">Sweet flag</name>
    <dbReference type="NCBI Taxonomy" id="4465"/>
    <lineage>
        <taxon>Eukaryota</taxon>
        <taxon>Viridiplantae</taxon>
        <taxon>Streptophyta</taxon>
        <taxon>Embryophyta</taxon>
        <taxon>Tracheophyta</taxon>
        <taxon>Spermatophyta</taxon>
        <taxon>Magnoliopsida</taxon>
        <taxon>Liliopsida</taxon>
        <taxon>Acoraceae</taxon>
        <taxon>Acorus</taxon>
    </lineage>
</organism>
<dbReference type="AlphaFoldDB" id="A0AAV9E391"/>
<sequence>MRKGKSKVFSFDLEVDDLCLSIPQNSESTSDVVDVIVQASHSDNSFSKLENVSDALKFLSVLDPTQMCSYISEVLDAGVLGPLFKVSVESAPLEAFTDVSATQCWEKAIESLDPQHRCSEYWLSKQDQLLKFEREGLKLNPQFGNPSEASMKLFGIDLTRPAPKESTTNDETVEEVQCVLRGLFNKASLDELKAMQKVLSGESHICDRRVALATLVEEMQKKLSVAYETRTSIHFPHIFGHVNVVARKVNVRSIHLVKNVVKVGDSIVVHLIDATPKDKSSPDNLALCNTSNYM</sequence>
<name>A0AAV9E391_ACOCL</name>
<comment type="caution">
    <text evidence="1">The sequence shown here is derived from an EMBL/GenBank/DDBJ whole genome shotgun (WGS) entry which is preliminary data.</text>
</comment>
<reference evidence="1" key="1">
    <citation type="journal article" date="2023" name="Nat. Commun.">
        <title>Diploid and tetraploid genomes of Acorus and the evolution of monocots.</title>
        <authorList>
            <person name="Ma L."/>
            <person name="Liu K.W."/>
            <person name="Li Z."/>
            <person name="Hsiao Y.Y."/>
            <person name="Qi Y."/>
            <person name="Fu T."/>
            <person name="Tang G.D."/>
            <person name="Zhang D."/>
            <person name="Sun W.H."/>
            <person name="Liu D.K."/>
            <person name="Li Y."/>
            <person name="Chen G.Z."/>
            <person name="Liu X.D."/>
            <person name="Liao X.Y."/>
            <person name="Jiang Y.T."/>
            <person name="Yu X."/>
            <person name="Hao Y."/>
            <person name="Huang J."/>
            <person name="Zhao X.W."/>
            <person name="Ke S."/>
            <person name="Chen Y.Y."/>
            <person name="Wu W.L."/>
            <person name="Hsu J.L."/>
            <person name="Lin Y.F."/>
            <person name="Huang M.D."/>
            <person name="Li C.Y."/>
            <person name="Huang L."/>
            <person name="Wang Z.W."/>
            <person name="Zhao X."/>
            <person name="Zhong W.Y."/>
            <person name="Peng D.H."/>
            <person name="Ahmad S."/>
            <person name="Lan S."/>
            <person name="Zhang J.S."/>
            <person name="Tsai W.C."/>
            <person name="Van de Peer Y."/>
            <person name="Liu Z.J."/>
        </authorList>
    </citation>
    <scope>NUCLEOTIDE SEQUENCE</scope>
    <source>
        <strain evidence="1">CP</strain>
    </source>
</reference>
<evidence type="ECO:0000313" key="2">
    <source>
        <dbReference type="Proteomes" id="UP001180020"/>
    </source>
</evidence>
<gene>
    <name evidence="1" type="primary">JMJ14</name>
    <name evidence="1" type="ORF">QJS10_CPA09g01138</name>
</gene>
<dbReference type="Proteomes" id="UP001180020">
    <property type="component" value="Unassembled WGS sequence"/>
</dbReference>
<reference evidence="1" key="2">
    <citation type="submission" date="2023-06" db="EMBL/GenBank/DDBJ databases">
        <authorList>
            <person name="Ma L."/>
            <person name="Liu K.-W."/>
            <person name="Li Z."/>
            <person name="Hsiao Y.-Y."/>
            <person name="Qi Y."/>
            <person name="Fu T."/>
            <person name="Tang G."/>
            <person name="Zhang D."/>
            <person name="Sun W.-H."/>
            <person name="Liu D.-K."/>
            <person name="Li Y."/>
            <person name="Chen G.-Z."/>
            <person name="Liu X.-D."/>
            <person name="Liao X.-Y."/>
            <person name="Jiang Y.-T."/>
            <person name="Yu X."/>
            <person name="Hao Y."/>
            <person name="Huang J."/>
            <person name="Zhao X.-W."/>
            <person name="Ke S."/>
            <person name="Chen Y.-Y."/>
            <person name="Wu W.-L."/>
            <person name="Hsu J.-L."/>
            <person name="Lin Y.-F."/>
            <person name="Huang M.-D."/>
            <person name="Li C.-Y."/>
            <person name="Huang L."/>
            <person name="Wang Z.-W."/>
            <person name="Zhao X."/>
            <person name="Zhong W.-Y."/>
            <person name="Peng D.-H."/>
            <person name="Ahmad S."/>
            <person name="Lan S."/>
            <person name="Zhang J.-S."/>
            <person name="Tsai W.-C."/>
            <person name="Van De Peer Y."/>
            <person name="Liu Z.-J."/>
        </authorList>
    </citation>
    <scope>NUCLEOTIDE SEQUENCE</scope>
    <source>
        <strain evidence="1">CP</strain>
        <tissue evidence="1">Leaves</tissue>
    </source>
</reference>
<dbReference type="GO" id="GO:0005634">
    <property type="term" value="C:nucleus"/>
    <property type="evidence" value="ECO:0007669"/>
    <property type="project" value="InterPro"/>
</dbReference>
<dbReference type="Pfam" id="PF05965">
    <property type="entry name" value="FYRC"/>
    <property type="match status" value="1"/>
</dbReference>
<accession>A0AAV9E391</accession>
<dbReference type="InterPro" id="IPR003889">
    <property type="entry name" value="FYrich_C"/>
</dbReference>
<protein>
    <submittedName>
        <fullName evidence="1">Lysine-specific demethylase JMJ14</fullName>
    </submittedName>
</protein>